<dbReference type="Proteomes" id="UP000501690">
    <property type="component" value="Linkage Group LG4"/>
</dbReference>
<evidence type="ECO:0000256" key="1">
    <source>
        <dbReference type="SAM" id="SignalP"/>
    </source>
</evidence>
<dbReference type="AlphaFoldDB" id="A0A4D6LMM2"/>
<proteinExistence type="predicted"/>
<reference evidence="2 3" key="1">
    <citation type="submission" date="2019-04" db="EMBL/GenBank/DDBJ databases">
        <title>An improved genome assembly and genetic linkage map for asparagus bean, Vigna unguiculata ssp. sesquipedialis.</title>
        <authorList>
            <person name="Xia Q."/>
            <person name="Zhang R."/>
            <person name="Dong Y."/>
        </authorList>
    </citation>
    <scope>NUCLEOTIDE SEQUENCE [LARGE SCALE GENOMIC DNA]</scope>
    <source>
        <tissue evidence="2">Leaf</tissue>
    </source>
</reference>
<gene>
    <name evidence="2" type="ORF">DEO72_LG4g441</name>
</gene>
<protein>
    <submittedName>
        <fullName evidence="2">Uncharacterized protein</fullName>
    </submittedName>
</protein>
<feature type="signal peptide" evidence="1">
    <location>
        <begin position="1"/>
        <end position="17"/>
    </location>
</feature>
<dbReference type="EMBL" id="CP039348">
    <property type="protein sequence ID" value="QCD89496.1"/>
    <property type="molecule type" value="Genomic_DNA"/>
</dbReference>
<evidence type="ECO:0000313" key="3">
    <source>
        <dbReference type="Proteomes" id="UP000501690"/>
    </source>
</evidence>
<evidence type="ECO:0000313" key="2">
    <source>
        <dbReference type="EMBL" id="QCD89496.1"/>
    </source>
</evidence>
<keyword evidence="3" id="KW-1185">Reference proteome</keyword>
<accession>A0A4D6LMM2</accession>
<keyword evidence="1" id="KW-0732">Signal</keyword>
<sequence length="91" mass="10613">MVVLLIALHYFVHLRLNNDPGWKNIKISYEMGRNYLKMAPIRVMLSQGLEYLKELWLLTKKLGQGWLTGMLYLVDELLDASISDISFLLNE</sequence>
<organism evidence="2 3">
    <name type="scientific">Vigna unguiculata</name>
    <name type="common">Cowpea</name>
    <dbReference type="NCBI Taxonomy" id="3917"/>
    <lineage>
        <taxon>Eukaryota</taxon>
        <taxon>Viridiplantae</taxon>
        <taxon>Streptophyta</taxon>
        <taxon>Embryophyta</taxon>
        <taxon>Tracheophyta</taxon>
        <taxon>Spermatophyta</taxon>
        <taxon>Magnoliopsida</taxon>
        <taxon>eudicotyledons</taxon>
        <taxon>Gunneridae</taxon>
        <taxon>Pentapetalae</taxon>
        <taxon>rosids</taxon>
        <taxon>fabids</taxon>
        <taxon>Fabales</taxon>
        <taxon>Fabaceae</taxon>
        <taxon>Papilionoideae</taxon>
        <taxon>50 kb inversion clade</taxon>
        <taxon>NPAAA clade</taxon>
        <taxon>indigoferoid/millettioid clade</taxon>
        <taxon>Phaseoleae</taxon>
        <taxon>Vigna</taxon>
    </lineage>
</organism>
<feature type="chain" id="PRO_5020036783" evidence="1">
    <location>
        <begin position="18"/>
        <end position="91"/>
    </location>
</feature>
<name>A0A4D6LMM2_VIGUN</name>